<dbReference type="Proteomes" id="UP000285301">
    <property type="component" value="Unassembled WGS sequence"/>
</dbReference>
<dbReference type="AlphaFoldDB" id="A0A3S3NSF4"/>
<proteinExistence type="predicted"/>
<evidence type="ECO:0000313" key="2">
    <source>
        <dbReference type="EMBL" id="RWS05123.1"/>
    </source>
</evidence>
<name>A0A3S3NSF4_9ACAR</name>
<reference evidence="2 3" key="1">
    <citation type="journal article" date="2018" name="Gigascience">
        <title>Genomes of trombidid mites reveal novel predicted allergens and laterally-transferred genes associated with secondary metabolism.</title>
        <authorList>
            <person name="Dong X."/>
            <person name="Chaisiri K."/>
            <person name="Xia D."/>
            <person name="Armstrong S.D."/>
            <person name="Fang Y."/>
            <person name="Donnelly M.J."/>
            <person name="Kadowaki T."/>
            <person name="McGarry J.W."/>
            <person name="Darby A.C."/>
            <person name="Makepeace B.L."/>
        </authorList>
    </citation>
    <scope>NUCLEOTIDE SEQUENCE [LARGE SCALE GENOMIC DNA]</scope>
    <source>
        <strain evidence="2">UoL-WK</strain>
    </source>
</reference>
<organism evidence="2 3">
    <name type="scientific">Dinothrombium tinctorium</name>
    <dbReference type="NCBI Taxonomy" id="1965070"/>
    <lineage>
        <taxon>Eukaryota</taxon>
        <taxon>Metazoa</taxon>
        <taxon>Ecdysozoa</taxon>
        <taxon>Arthropoda</taxon>
        <taxon>Chelicerata</taxon>
        <taxon>Arachnida</taxon>
        <taxon>Acari</taxon>
        <taxon>Acariformes</taxon>
        <taxon>Trombidiformes</taxon>
        <taxon>Prostigmata</taxon>
        <taxon>Anystina</taxon>
        <taxon>Parasitengona</taxon>
        <taxon>Trombidioidea</taxon>
        <taxon>Trombidiidae</taxon>
        <taxon>Dinothrombium</taxon>
    </lineage>
</organism>
<protein>
    <submittedName>
        <fullName evidence="2">Uncharacterized protein</fullName>
    </submittedName>
</protein>
<dbReference type="EMBL" id="NCKU01005014">
    <property type="protein sequence ID" value="RWS05123.1"/>
    <property type="molecule type" value="Genomic_DNA"/>
</dbReference>
<comment type="caution">
    <text evidence="2">The sequence shown here is derived from an EMBL/GenBank/DDBJ whole genome shotgun (WGS) entry which is preliminary data.</text>
</comment>
<accession>A0A3S3NSF4</accession>
<reference evidence="2" key="2">
    <citation type="submission" date="2018-11" db="EMBL/GenBank/DDBJ databases">
        <title>Trombidioid mite genomics.</title>
        <authorList>
            <person name="Dong X."/>
        </authorList>
    </citation>
    <scope>NUCLEOTIDE SEQUENCE</scope>
    <source>
        <strain evidence="2">UoL-WK</strain>
    </source>
</reference>
<gene>
    <name evidence="1" type="ORF">B4U79_02143</name>
    <name evidence="2" type="ORF">B4U79_09632</name>
</gene>
<evidence type="ECO:0000313" key="1">
    <source>
        <dbReference type="EMBL" id="RWS04898.1"/>
    </source>
</evidence>
<keyword evidence="3" id="KW-1185">Reference proteome</keyword>
<evidence type="ECO:0000313" key="3">
    <source>
        <dbReference type="Proteomes" id="UP000285301"/>
    </source>
</evidence>
<dbReference type="EMBL" id="NCKU01005194">
    <property type="protein sequence ID" value="RWS04898.1"/>
    <property type="molecule type" value="Genomic_DNA"/>
</dbReference>
<sequence>MQHVQQIIFTGRKFNGTYSYAQRREAIPMSSLRTAFFAKLVALSLLYV</sequence>